<organism evidence="2 3">
    <name type="scientific">Pyricularia oryzae</name>
    <name type="common">Rice blast fungus</name>
    <name type="synonym">Magnaporthe oryzae</name>
    <dbReference type="NCBI Taxonomy" id="318829"/>
    <lineage>
        <taxon>Eukaryota</taxon>
        <taxon>Fungi</taxon>
        <taxon>Dikarya</taxon>
        <taxon>Ascomycota</taxon>
        <taxon>Pezizomycotina</taxon>
        <taxon>Sordariomycetes</taxon>
        <taxon>Sordariomycetidae</taxon>
        <taxon>Magnaporthales</taxon>
        <taxon>Pyriculariaceae</taxon>
        <taxon>Pyricularia</taxon>
    </lineage>
</organism>
<sequence length="175" mass="18019">MSIFKWVSDIEEVPHKLAAETINSTARGAKNGQEFLSSSNPEAAPPVRLSSSSGRILAAAGNIDLDGGDNRNPPETARGRADALQDEARAAAPPYSSSESSLQSAVGGLRGAWCTGSYILRPATVVVTDDSGSDDARNLGSASVLDADVIGLSLRDTGRICSCSSGTSAWPVLSL</sequence>
<protein>
    <submittedName>
        <fullName evidence="2">Uncharacterized protein</fullName>
    </submittedName>
</protein>
<dbReference type="AlphaFoldDB" id="A0A4P7N080"/>
<gene>
    <name evidence="2" type="ORF">PoMZ_00520</name>
</gene>
<dbReference type="EMBL" id="CP034205">
    <property type="protein sequence ID" value="QBZ55619.1"/>
    <property type="molecule type" value="Genomic_DNA"/>
</dbReference>
<dbReference type="Proteomes" id="UP000294847">
    <property type="component" value="Chromosome 2"/>
</dbReference>
<evidence type="ECO:0000256" key="1">
    <source>
        <dbReference type="SAM" id="MobiDB-lite"/>
    </source>
</evidence>
<accession>A0A4P7N080</accession>
<name>A0A4P7N080_PYROR</name>
<reference evidence="2 3" key="1">
    <citation type="journal article" date="2019" name="Mol. Biol. Evol.">
        <title>Blast fungal genomes show frequent chromosomal changes, gene gains and losses, and effector gene turnover.</title>
        <authorList>
            <person name="Gomez Luciano L.B."/>
            <person name="Jason Tsai I."/>
            <person name="Chuma I."/>
            <person name="Tosa Y."/>
            <person name="Chen Y.H."/>
            <person name="Li J.Y."/>
            <person name="Li M.Y."/>
            <person name="Jade Lu M.Y."/>
            <person name="Nakayashiki H."/>
            <person name="Li W.H."/>
        </authorList>
    </citation>
    <scope>NUCLEOTIDE SEQUENCE [LARGE SCALE GENOMIC DNA]</scope>
    <source>
        <strain evidence="2">MZ5-1-6</strain>
    </source>
</reference>
<evidence type="ECO:0000313" key="3">
    <source>
        <dbReference type="Proteomes" id="UP000294847"/>
    </source>
</evidence>
<evidence type="ECO:0000313" key="2">
    <source>
        <dbReference type="EMBL" id="QBZ55619.1"/>
    </source>
</evidence>
<feature type="compositionally biased region" description="Low complexity" evidence="1">
    <location>
        <begin position="90"/>
        <end position="101"/>
    </location>
</feature>
<feature type="compositionally biased region" description="Basic and acidic residues" evidence="1">
    <location>
        <begin position="77"/>
        <end position="89"/>
    </location>
</feature>
<proteinExistence type="predicted"/>
<feature type="region of interest" description="Disordered" evidence="1">
    <location>
        <begin position="30"/>
        <end position="101"/>
    </location>
</feature>